<dbReference type="EMBL" id="JBANMG010000004">
    <property type="protein sequence ID" value="KAK6954104.1"/>
    <property type="molecule type" value="Genomic_DNA"/>
</dbReference>
<evidence type="ECO:0000313" key="4">
    <source>
        <dbReference type="EMBL" id="KAK6954104.1"/>
    </source>
</evidence>
<dbReference type="Proteomes" id="UP001369815">
    <property type="component" value="Unassembled WGS sequence"/>
</dbReference>
<evidence type="ECO:0000259" key="3">
    <source>
        <dbReference type="PROSITE" id="PS50181"/>
    </source>
</evidence>
<protein>
    <recommendedName>
        <fullName evidence="3">F-box domain-containing protein</fullName>
    </recommendedName>
</protein>
<dbReference type="PANTHER" id="PTHR24198:SF165">
    <property type="entry name" value="ANKYRIN REPEAT-CONTAINING PROTEIN-RELATED"/>
    <property type="match status" value="1"/>
</dbReference>
<reference evidence="4 5" key="1">
    <citation type="journal article" date="2024" name="Front Chem Biol">
        <title>Unveiling the potential of Daldinia eschscholtzii MFLUCC 19-0629 through bioactivity and bioinformatics studies for enhanced sustainable agriculture production.</title>
        <authorList>
            <person name="Brooks S."/>
            <person name="Weaver J.A."/>
            <person name="Klomchit A."/>
            <person name="Alharthi S.A."/>
            <person name="Onlamun T."/>
            <person name="Nurani R."/>
            <person name="Vong T.K."/>
            <person name="Alberti F."/>
            <person name="Greco C."/>
        </authorList>
    </citation>
    <scope>NUCLEOTIDE SEQUENCE [LARGE SCALE GENOMIC DNA]</scope>
    <source>
        <strain evidence="4">MFLUCC 19-0629</strain>
    </source>
</reference>
<sequence>MASSQGVVLLQRRSAPLFVELPMEILYKIIYKLSQEDLFHWLLTCTEFSNKILPVLYKLDLGLDPYMRDYEVPYGSYKSLAWACQHGLMGTFDLARKLGADLDHFLELQLDLLGPLSLSPLQVALFYQHEDLAGHLLEAGADATALAFHNGYYSAMHFATSASMVRRLHSAGWTPELHLDVPHKSVIWWMLQRDAEFGAIEAALDIGVPANDEDSGLSMMHACENHRLDVVRLLLNRGFRFRQQSIVEENLKVGMPGICEQLCLTLALQRAIIEPFDTSNLTELVRLLLEQYSSSEKQDYRSEITWLILATGPDMPLAVRSLLWDSLVVPHGLPQSSDLEGTWERDSVGYIMDIVQDILTSNADAVELLGGNLRRILWSMGFCLCAKGGFDWARVQPLIKTLISEDHEHIDVVCAYPTPFTNPHLTKNDEALTLELIATMLENGADAETKFGEEEYGTDLLHRSIGMGAIRRVKLLIDYGASIDPPTLQEMEHPIMFTQDDLGEERLMEMVEAQKEIAELLSSRRKGVGKKAAGS</sequence>
<dbReference type="PROSITE" id="PS50181">
    <property type="entry name" value="FBOX"/>
    <property type="match status" value="1"/>
</dbReference>
<organism evidence="4 5">
    <name type="scientific">Daldinia eschscholtzii</name>
    <dbReference type="NCBI Taxonomy" id="292717"/>
    <lineage>
        <taxon>Eukaryota</taxon>
        <taxon>Fungi</taxon>
        <taxon>Dikarya</taxon>
        <taxon>Ascomycota</taxon>
        <taxon>Pezizomycotina</taxon>
        <taxon>Sordariomycetes</taxon>
        <taxon>Xylariomycetidae</taxon>
        <taxon>Xylariales</taxon>
        <taxon>Hypoxylaceae</taxon>
        <taxon>Daldinia</taxon>
    </lineage>
</organism>
<evidence type="ECO:0000256" key="2">
    <source>
        <dbReference type="ARBA" id="ARBA00023043"/>
    </source>
</evidence>
<dbReference type="Gene3D" id="1.25.40.20">
    <property type="entry name" value="Ankyrin repeat-containing domain"/>
    <property type="match status" value="1"/>
</dbReference>
<feature type="domain" description="F-box" evidence="3">
    <location>
        <begin position="15"/>
        <end position="53"/>
    </location>
</feature>
<dbReference type="SMART" id="SM00248">
    <property type="entry name" value="ANK"/>
    <property type="match status" value="4"/>
</dbReference>
<dbReference type="InterPro" id="IPR036770">
    <property type="entry name" value="Ankyrin_rpt-contain_sf"/>
</dbReference>
<dbReference type="PANTHER" id="PTHR24198">
    <property type="entry name" value="ANKYRIN REPEAT AND PROTEIN KINASE DOMAIN-CONTAINING PROTEIN"/>
    <property type="match status" value="1"/>
</dbReference>
<evidence type="ECO:0000313" key="5">
    <source>
        <dbReference type="Proteomes" id="UP001369815"/>
    </source>
</evidence>
<proteinExistence type="predicted"/>
<comment type="caution">
    <text evidence="4">The sequence shown here is derived from an EMBL/GenBank/DDBJ whole genome shotgun (WGS) entry which is preliminary data.</text>
</comment>
<keyword evidence="1" id="KW-0677">Repeat</keyword>
<dbReference type="AlphaFoldDB" id="A0AAX6MNN6"/>
<dbReference type="SUPFAM" id="SSF48403">
    <property type="entry name" value="Ankyrin repeat"/>
    <property type="match status" value="1"/>
</dbReference>
<dbReference type="InterPro" id="IPR001810">
    <property type="entry name" value="F-box_dom"/>
</dbReference>
<gene>
    <name evidence="4" type="ORF">Daesc_004066</name>
</gene>
<accession>A0AAX6MNN6</accession>
<keyword evidence="5" id="KW-1185">Reference proteome</keyword>
<evidence type="ECO:0000256" key="1">
    <source>
        <dbReference type="ARBA" id="ARBA00022737"/>
    </source>
</evidence>
<dbReference type="InterPro" id="IPR002110">
    <property type="entry name" value="Ankyrin_rpt"/>
</dbReference>
<name>A0AAX6MNN6_9PEZI</name>
<keyword evidence="2" id="KW-0040">ANK repeat</keyword>